<dbReference type="AlphaFoldDB" id="A0A9W4UT33"/>
<dbReference type="EMBL" id="CAOQHR010000012">
    <property type="protein sequence ID" value="CAI6341685.1"/>
    <property type="molecule type" value="Genomic_DNA"/>
</dbReference>
<proteinExistence type="predicted"/>
<name>A0A9W4UT33_9PLEO</name>
<dbReference type="Proteomes" id="UP001152607">
    <property type="component" value="Unassembled WGS sequence"/>
</dbReference>
<comment type="caution">
    <text evidence="1">The sequence shown here is derived from an EMBL/GenBank/DDBJ whole genome shotgun (WGS) entry which is preliminary data.</text>
</comment>
<accession>A0A9W4UT33</accession>
<protein>
    <submittedName>
        <fullName evidence="1">Uncharacterized protein</fullName>
    </submittedName>
</protein>
<gene>
    <name evidence="1" type="ORF">PDIGIT_LOCUS14885</name>
</gene>
<organism evidence="1 2">
    <name type="scientific">Periconia digitata</name>
    <dbReference type="NCBI Taxonomy" id="1303443"/>
    <lineage>
        <taxon>Eukaryota</taxon>
        <taxon>Fungi</taxon>
        <taxon>Dikarya</taxon>
        <taxon>Ascomycota</taxon>
        <taxon>Pezizomycotina</taxon>
        <taxon>Dothideomycetes</taxon>
        <taxon>Pleosporomycetidae</taxon>
        <taxon>Pleosporales</taxon>
        <taxon>Massarineae</taxon>
        <taxon>Periconiaceae</taxon>
        <taxon>Periconia</taxon>
    </lineage>
</organism>
<evidence type="ECO:0000313" key="2">
    <source>
        <dbReference type="Proteomes" id="UP001152607"/>
    </source>
</evidence>
<reference evidence="1" key="1">
    <citation type="submission" date="2023-01" db="EMBL/GenBank/DDBJ databases">
        <authorList>
            <person name="Van Ghelder C."/>
            <person name="Rancurel C."/>
        </authorList>
    </citation>
    <scope>NUCLEOTIDE SEQUENCE</scope>
    <source>
        <strain evidence="1">CNCM I-4278</strain>
    </source>
</reference>
<sequence>MKGTQSRKRRTSAAEQAEYYLCTLSHPQTEYSSGFHGTLATI</sequence>
<evidence type="ECO:0000313" key="1">
    <source>
        <dbReference type="EMBL" id="CAI6341685.1"/>
    </source>
</evidence>
<keyword evidence="2" id="KW-1185">Reference proteome</keyword>